<dbReference type="RefSeq" id="WP_175511643.1">
    <property type="nucleotide sequence ID" value="NZ_CP101397.1"/>
</dbReference>
<evidence type="ECO:0000313" key="3">
    <source>
        <dbReference type="EMBL" id="UTR79874.1"/>
    </source>
</evidence>
<feature type="region of interest" description="Disordered" evidence="1">
    <location>
        <begin position="60"/>
        <end position="80"/>
    </location>
</feature>
<name>A0ABY5F870_9ACTN</name>
<reference evidence="3" key="1">
    <citation type="submission" date="2022-07" db="EMBL/GenBank/DDBJ databases">
        <title>Genomic of Streptomyces cavourensis F2.</title>
        <authorList>
            <person name="Hu S."/>
            <person name="Liang W."/>
        </authorList>
    </citation>
    <scope>NUCLEOTIDE SEQUENCE</scope>
    <source>
        <strain evidence="3">F2</strain>
    </source>
</reference>
<accession>A0ABY5F870</accession>
<sequence length="107" mass="11548">MPIRSRTSRRTLMLVRAVLCVAGLVATAWLNADPASEARPKKPVRAECREHIADIERKFDEARRDSKNGGSILASSRDAAGADCDDELQALLDGSAEPSAARIGMSR</sequence>
<dbReference type="EMBL" id="CP101397">
    <property type="protein sequence ID" value="UTR79874.1"/>
    <property type="molecule type" value="Genomic_DNA"/>
</dbReference>
<evidence type="ECO:0000256" key="2">
    <source>
        <dbReference type="SAM" id="SignalP"/>
    </source>
</evidence>
<evidence type="ECO:0000313" key="4">
    <source>
        <dbReference type="Proteomes" id="UP001058236"/>
    </source>
</evidence>
<feature type="signal peptide" evidence="2">
    <location>
        <begin position="1"/>
        <end position="32"/>
    </location>
</feature>
<evidence type="ECO:0008006" key="5">
    <source>
        <dbReference type="Google" id="ProtNLM"/>
    </source>
</evidence>
<gene>
    <name evidence="3" type="ORF">NLU04_16060</name>
</gene>
<keyword evidence="2" id="KW-0732">Signal</keyword>
<organism evidence="3 4">
    <name type="scientific">Streptomyces cavourensis</name>
    <dbReference type="NCBI Taxonomy" id="67258"/>
    <lineage>
        <taxon>Bacteria</taxon>
        <taxon>Bacillati</taxon>
        <taxon>Actinomycetota</taxon>
        <taxon>Actinomycetes</taxon>
        <taxon>Kitasatosporales</taxon>
        <taxon>Streptomycetaceae</taxon>
        <taxon>Streptomyces</taxon>
    </lineage>
</organism>
<evidence type="ECO:0000256" key="1">
    <source>
        <dbReference type="SAM" id="MobiDB-lite"/>
    </source>
</evidence>
<protein>
    <recommendedName>
        <fullName evidence="5">Secreted protein</fullName>
    </recommendedName>
</protein>
<keyword evidence="4" id="KW-1185">Reference proteome</keyword>
<dbReference type="Proteomes" id="UP001058236">
    <property type="component" value="Chromosome"/>
</dbReference>
<feature type="chain" id="PRO_5045896901" description="Secreted protein" evidence="2">
    <location>
        <begin position="33"/>
        <end position="107"/>
    </location>
</feature>
<proteinExistence type="predicted"/>